<feature type="transmembrane region" description="Helical" evidence="2">
    <location>
        <begin position="15"/>
        <end position="40"/>
    </location>
</feature>
<keyword evidence="2" id="KW-0812">Transmembrane</keyword>
<keyword evidence="2" id="KW-1133">Transmembrane helix</keyword>
<dbReference type="EMBL" id="BMMU01000011">
    <property type="protein sequence ID" value="GGJ37013.1"/>
    <property type="molecule type" value="Genomic_DNA"/>
</dbReference>
<keyword evidence="4" id="KW-1185">Reference proteome</keyword>
<name>A0A917NYE5_9ACTN</name>
<keyword evidence="2" id="KW-0472">Membrane</keyword>
<dbReference type="Proteomes" id="UP000625682">
    <property type="component" value="Unassembled WGS sequence"/>
</dbReference>
<feature type="compositionally biased region" description="Pro residues" evidence="1">
    <location>
        <begin position="76"/>
        <end position="86"/>
    </location>
</feature>
<sequence length="86" mass="8694">MLHALRQGRTGADLIAALALGGTLAVGEYLAGALIALMLATGASATDRKGDSAAAHRAIGIRDKRVPPSRRSLNGLPPPPGRDNGS</sequence>
<feature type="region of interest" description="Disordered" evidence="1">
    <location>
        <begin position="43"/>
        <end position="86"/>
    </location>
</feature>
<dbReference type="AlphaFoldDB" id="A0A917NYE5"/>
<organism evidence="3 4">
    <name type="scientific">Streptomyces lacrimifluminis</name>
    <dbReference type="NCBI Taxonomy" id="1500077"/>
    <lineage>
        <taxon>Bacteria</taxon>
        <taxon>Bacillati</taxon>
        <taxon>Actinomycetota</taxon>
        <taxon>Actinomycetes</taxon>
        <taxon>Kitasatosporales</taxon>
        <taxon>Streptomycetaceae</taxon>
        <taxon>Streptomyces</taxon>
    </lineage>
</organism>
<protein>
    <submittedName>
        <fullName evidence="3">Uncharacterized protein</fullName>
    </submittedName>
</protein>
<evidence type="ECO:0000256" key="1">
    <source>
        <dbReference type="SAM" id="MobiDB-lite"/>
    </source>
</evidence>
<reference evidence="3" key="1">
    <citation type="journal article" date="2014" name="Int. J. Syst. Evol. Microbiol.">
        <title>Complete genome sequence of Corynebacterium casei LMG S-19264T (=DSM 44701T), isolated from a smear-ripened cheese.</title>
        <authorList>
            <consortium name="US DOE Joint Genome Institute (JGI-PGF)"/>
            <person name="Walter F."/>
            <person name="Albersmeier A."/>
            <person name="Kalinowski J."/>
            <person name="Ruckert C."/>
        </authorList>
    </citation>
    <scope>NUCLEOTIDE SEQUENCE</scope>
    <source>
        <strain evidence="3">CGMCC 4.7272</strain>
    </source>
</reference>
<reference evidence="3" key="2">
    <citation type="submission" date="2020-09" db="EMBL/GenBank/DDBJ databases">
        <authorList>
            <person name="Sun Q."/>
            <person name="Zhou Y."/>
        </authorList>
    </citation>
    <scope>NUCLEOTIDE SEQUENCE</scope>
    <source>
        <strain evidence="3">CGMCC 4.7272</strain>
    </source>
</reference>
<accession>A0A917NYE5</accession>
<comment type="caution">
    <text evidence="3">The sequence shown here is derived from an EMBL/GenBank/DDBJ whole genome shotgun (WGS) entry which is preliminary data.</text>
</comment>
<evidence type="ECO:0000313" key="3">
    <source>
        <dbReference type="EMBL" id="GGJ37013.1"/>
    </source>
</evidence>
<evidence type="ECO:0000313" key="4">
    <source>
        <dbReference type="Proteomes" id="UP000625682"/>
    </source>
</evidence>
<evidence type="ECO:0000256" key="2">
    <source>
        <dbReference type="SAM" id="Phobius"/>
    </source>
</evidence>
<proteinExistence type="predicted"/>
<gene>
    <name evidence="3" type="ORF">GCM10012282_37230</name>
</gene>
<dbReference type="RefSeq" id="WP_373287256.1">
    <property type="nucleotide sequence ID" value="NZ_BMMU01000011.1"/>
</dbReference>